<dbReference type="Proteomes" id="UP000230002">
    <property type="component" value="Unassembled WGS sequence"/>
</dbReference>
<accession>A0A2G8RPD6</accession>
<feature type="transmembrane region" description="Helical" evidence="1">
    <location>
        <begin position="39"/>
        <end position="59"/>
    </location>
</feature>
<feature type="transmembrane region" description="Helical" evidence="1">
    <location>
        <begin position="79"/>
        <end position="106"/>
    </location>
</feature>
<keyword evidence="1" id="KW-0812">Transmembrane</keyword>
<evidence type="ECO:0000256" key="1">
    <source>
        <dbReference type="SAM" id="Phobius"/>
    </source>
</evidence>
<gene>
    <name evidence="2" type="ORF">GSI_14672</name>
</gene>
<proteinExistence type="predicted"/>
<comment type="caution">
    <text evidence="2">The sequence shown here is derived from an EMBL/GenBank/DDBJ whole genome shotgun (WGS) entry which is preliminary data.</text>
</comment>
<sequence>MPIHVVMSADTMFLVLGMMNAAGSISYNDLAKILPIPTVVLATGNTMLCTALIAGRLAYLDHLINGHLQFGVAKRLQSYRGAILMVVESGAVLATANVIGMVLLILQHPGLHVMLNITTQLTAIVPTTIVVLSHLHLILGDTANQTVSVHFASNPEHSANFHSTGRAYSGPDSNPHEEFTCELTETTRSPSALDIEKQIRLLDPSPCPSRGPTVNK</sequence>
<feature type="transmembrane region" description="Helical" evidence="1">
    <location>
        <begin position="6"/>
        <end position="27"/>
    </location>
</feature>
<dbReference type="OrthoDB" id="3250682at2759"/>
<protein>
    <submittedName>
        <fullName evidence="2">Uncharacterized protein</fullName>
    </submittedName>
</protein>
<dbReference type="EMBL" id="AYKW01000068">
    <property type="protein sequence ID" value="PIL23361.1"/>
    <property type="molecule type" value="Genomic_DNA"/>
</dbReference>
<keyword evidence="1" id="KW-1133">Transmembrane helix</keyword>
<dbReference type="AlphaFoldDB" id="A0A2G8RPD6"/>
<name>A0A2G8RPD6_9APHY</name>
<organism evidence="2 3">
    <name type="scientific">Ganoderma sinense ZZ0214-1</name>
    <dbReference type="NCBI Taxonomy" id="1077348"/>
    <lineage>
        <taxon>Eukaryota</taxon>
        <taxon>Fungi</taxon>
        <taxon>Dikarya</taxon>
        <taxon>Basidiomycota</taxon>
        <taxon>Agaricomycotina</taxon>
        <taxon>Agaricomycetes</taxon>
        <taxon>Polyporales</taxon>
        <taxon>Polyporaceae</taxon>
        <taxon>Ganoderma</taxon>
    </lineage>
</organism>
<evidence type="ECO:0000313" key="2">
    <source>
        <dbReference type="EMBL" id="PIL23361.1"/>
    </source>
</evidence>
<keyword evidence="3" id="KW-1185">Reference proteome</keyword>
<keyword evidence="1" id="KW-0472">Membrane</keyword>
<reference evidence="2 3" key="1">
    <citation type="journal article" date="2015" name="Sci. Rep.">
        <title>Chromosome-level genome map provides insights into diverse defense mechanisms in the medicinal fungus Ganoderma sinense.</title>
        <authorList>
            <person name="Zhu Y."/>
            <person name="Xu J."/>
            <person name="Sun C."/>
            <person name="Zhou S."/>
            <person name="Xu H."/>
            <person name="Nelson D.R."/>
            <person name="Qian J."/>
            <person name="Song J."/>
            <person name="Luo H."/>
            <person name="Xiang L."/>
            <person name="Li Y."/>
            <person name="Xu Z."/>
            <person name="Ji A."/>
            <person name="Wang L."/>
            <person name="Lu S."/>
            <person name="Hayward A."/>
            <person name="Sun W."/>
            <person name="Li X."/>
            <person name="Schwartz D.C."/>
            <person name="Wang Y."/>
            <person name="Chen S."/>
        </authorList>
    </citation>
    <scope>NUCLEOTIDE SEQUENCE [LARGE SCALE GENOMIC DNA]</scope>
    <source>
        <strain evidence="2 3">ZZ0214-1</strain>
    </source>
</reference>
<evidence type="ECO:0000313" key="3">
    <source>
        <dbReference type="Proteomes" id="UP000230002"/>
    </source>
</evidence>